<dbReference type="SUPFAM" id="SSF51679">
    <property type="entry name" value="Bacterial luciferase-like"/>
    <property type="match status" value="1"/>
</dbReference>
<name>A0ABW7VYS5_9NOCA</name>
<reference evidence="2 3" key="1">
    <citation type="submission" date="2024-10" db="EMBL/GenBank/DDBJ databases">
        <title>The Natural Products Discovery Center: Release of the First 8490 Sequenced Strains for Exploring Actinobacteria Biosynthetic Diversity.</title>
        <authorList>
            <person name="Kalkreuter E."/>
            <person name="Kautsar S.A."/>
            <person name="Yang D."/>
            <person name="Bader C.D."/>
            <person name="Teijaro C.N."/>
            <person name="Fluegel L."/>
            <person name="Davis C.M."/>
            <person name="Simpson J.R."/>
            <person name="Lauterbach L."/>
            <person name="Steele A.D."/>
            <person name="Gui C."/>
            <person name="Meng S."/>
            <person name="Li G."/>
            <person name="Viehrig K."/>
            <person name="Ye F."/>
            <person name="Su P."/>
            <person name="Kiefer A.F."/>
            <person name="Nichols A."/>
            <person name="Cepeda A.J."/>
            <person name="Yan W."/>
            <person name="Fan B."/>
            <person name="Jiang Y."/>
            <person name="Adhikari A."/>
            <person name="Zheng C.-J."/>
            <person name="Schuster L."/>
            <person name="Cowan T.M."/>
            <person name="Smanski M.J."/>
            <person name="Chevrette M.G."/>
            <person name="De Carvalho L.P.S."/>
            <person name="Shen B."/>
        </authorList>
    </citation>
    <scope>NUCLEOTIDE SEQUENCE [LARGE SCALE GENOMIC DNA]</scope>
    <source>
        <strain evidence="2 3">NPDC019377</strain>
    </source>
</reference>
<organism evidence="2 3">
    <name type="scientific">Nocardia testacea</name>
    <dbReference type="NCBI Taxonomy" id="248551"/>
    <lineage>
        <taxon>Bacteria</taxon>
        <taxon>Bacillati</taxon>
        <taxon>Actinomycetota</taxon>
        <taxon>Actinomycetes</taxon>
        <taxon>Mycobacteriales</taxon>
        <taxon>Nocardiaceae</taxon>
        <taxon>Nocardia</taxon>
    </lineage>
</organism>
<dbReference type="Gene3D" id="3.20.20.30">
    <property type="entry name" value="Luciferase-like domain"/>
    <property type="match status" value="1"/>
</dbReference>
<keyword evidence="3" id="KW-1185">Reference proteome</keyword>
<proteinExistence type="predicted"/>
<dbReference type="InterPro" id="IPR036661">
    <property type="entry name" value="Luciferase-like_sf"/>
</dbReference>
<accession>A0ABW7VYS5</accession>
<evidence type="ECO:0000256" key="1">
    <source>
        <dbReference type="SAM" id="MobiDB-lite"/>
    </source>
</evidence>
<comment type="caution">
    <text evidence="2">The sequence shown here is derived from an EMBL/GenBank/DDBJ whole genome shotgun (WGS) entry which is preliminary data.</text>
</comment>
<protein>
    <submittedName>
        <fullName evidence="2">Uncharacterized protein</fullName>
    </submittedName>
</protein>
<feature type="region of interest" description="Disordered" evidence="1">
    <location>
        <begin position="108"/>
        <end position="134"/>
    </location>
</feature>
<sequence length="134" mass="14578">MNAVRALWDSWEAGDVVADRLSARFLARPDAGAFAFRGEQFDISGTFTVPRSPQDRPVILQAGVSPQSFVLGDTEAEAVEKYHAVRDEQVTGQTALILLEQIWNRATAPTPGDIRHHHRNGPDAGQAVDSVESA</sequence>
<dbReference type="Proteomes" id="UP001611494">
    <property type="component" value="Unassembled WGS sequence"/>
</dbReference>
<dbReference type="EMBL" id="JBIRYL010000001">
    <property type="protein sequence ID" value="MFI2229997.1"/>
    <property type="molecule type" value="Genomic_DNA"/>
</dbReference>
<dbReference type="RefSeq" id="WP_397061221.1">
    <property type="nucleotide sequence ID" value="NZ_JBIRYL010000001.1"/>
</dbReference>
<gene>
    <name evidence="2" type="ORF">ACH49Z_09115</name>
</gene>
<evidence type="ECO:0000313" key="3">
    <source>
        <dbReference type="Proteomes" id="UP001611494"/>
    </source>
</evidence>
<evidence type="ECO:0000313" key="2">
    <source>
        <dbReference type="EMBL" id="MFI2229997.1"/>
    </source>
</evidence>